<dbReference type="OrthoDB" id="4504900at2"/>
<accession>A0A3A4KAZ1</accession>
<dbReference type="AlphaFoldDB" id="A0A3A4KAZ1"/>
<proteinExistence type="predicted"/>
<dbReference type="EMBL" id="QZFU01000036">
    <property type="protein sequence ID" value="RJO70761.1"/>
    <property type="molecule type" value="Genomic_DNA"/>
</dbReference>
<keyword evidence="2" id="KW-1185">Reference proteome</keyword>
<gene>
    <name evidence="1" type="ORF">D5S18_26525</name>
</gene>
<name>A0A3A4KAZ1_9NOCA</name>
<reference evidence="1 2" key="1">
    <citation type="submission" date="2018-09" db="EMBL/GenBank/DDBJ databases">
        <title>YIM PH21274 draft genome.</title>
        <authorList>
            <person name="Miao C."/>
        </authorList>
    </citation>
    <scope>NUCLEOTIDE SEQUENCE [LARGE SCALE GENOMIC DNA]</scope>
    <source>
        <strain evidence="1 2">YIM PH 21724</strain>
    </source>
</reference>
<sequence>MNRHIHFVGSLPAPLMTSHRGAMEWILEHGAGQPLATLPCDLEPDWMVGYLRGLAARRGAVEFSCGSDDYVDYDHMPAVSVRRGATLRAEDVGMRRVERITHIVAAYRKLRQERPEIDGVRLQLSQPGPLDMSLLTFGGPALATGLPLGPALRNIGCLGAALRHTPVFARAVLEEIAEITAAHGSIITWQVESPVSLLSMIKGAQFRTTAPLAAMMARYLAGFLSQLHGLDAHASLHLCYGDHNHTALLRPTSLAPAVALLNRLGRELRRLDVPLPTVHIPCAFGAEPAPLEQSFYTPLRRLDPAWNLIAGVVSPHSILDSMLALRLFELAADRPVHAVATACGLGRCTVEVAEQAATATATTAMLGNQPQAAWQGYALATTPRQAVR</sequence>
<evidence type="ECO:0008006" key="3">
    <source>
        <dbReference type="Google" id="ProtNLM"/>
    </source>
</evidence>
<organism evidence="1 2">
    <name type="scientific">Nocardia panacis</name>
    <dbReference type="NCBI Taxonomy" id="2340916"/>
    <lineage>
        <taxon>Bacteria</taxon>
        <taxon>Bacillati</taxon>
        <taxon>Actinomycetota</taxon>
        <taxon>Actinomycetes</taxon>
        <taxon>Mycobacteriales</taxon>
        <taxon>Nocardiaceae</taxon>
        <taxon>Nocardia</taxon>
    </lineage>
</organism>
<dbReference type="InterPro" id="IPR038071">
    <property type="entry name" value="UROD/MetE-like_sf"/>
</dbReference>
<evidence type="ECO:0000313" key="2">
    <source>
        <dbReference type="Proteomes" id="UP000266677"/>
    </source>
</evidence>
<dbReference type="RefSeq" id="WP_120043818.1">
    <property type="nucleotide sequence ID" value="NZ_QZFU01000036.1"/>
</dbReference>
<evidence type="ECO:0000313" key="1">
    <source>
        <dbReference type="EMBL" id="RJO70761.1"/>
    </source>
</evidence>
<comment type="caution">
    <text evidence="1">The sequence shown here is derived from an EMBL/GenBank/DDBJ whole genome shotgun (WGS) entry which is preliminary data.</text>
</comment>
<dbReference type="SUPFAM" id="SSF51726">
    <property type="entry name" value="UROD/MetE-like"/>
    <property type="match status" value="1"/>
</dbReference>
<dbReference type="Proteomes" id="UP000266677">
    <property type="component" value="Unassembled WGS sequence"/>
</dbReference>
<protein>
    <recommendedName>
        <fullName evidence="3">Methionine synthase</fullName>
    </recommendedName>
</protein>